<evidence type="ECO:0000256" key="6">
    <source>
        <dbReference type="ARBA" id="ARBA00022692"/>
    </source>
</evidence>
<evidence type="ECO:0000256" key="3">
    <source>
        <dbReference type="ARBA" id="ARBA00004991"/>
    </source>
</evidence>
<keyword evidence="8" id="KW-0472">Membrane</keyword>
<dbReference type="EMBL" id="APMQ01000004">
    <property type="protein sequence ID" value="ENZ78437.1"/>
    <property type="molecule type" value="Genomic_DNA"/>
</dbReference>
<evidence type="ECO:0000313" key="9">
    <source>
        <dbReference type="EMBL" id="ENZ78437.1"/>
    </source>
</evidence>
<dbReference type="GO" id="GO:0016020">
    <property type="term" value="C:membrane"/>
    <property type="evidence" value="ECO:0007669"/>
    <property type="project" value="UniProtKB-SubCell"/>
</dbReference>
<dbReference type="Gene3D" id="3.90.550.10">
    <property type="entry name" value="Spore Coat Polysaccharide Biosynthesis Protein SpsA, Chain A"/>
    <property type="match status" value="1"/>
</dbReference>
<evidence type="ECO:0000256" key="4">
    <source>
        <dbReference type="ARBA" id="ARBA00022676"/>
    </source>
</evidence>
<dbReference type="GO" id="GO:0016757">
    <property type="term" value="F:glycosyltransferase activity"/>
    <property type="evidence" value="ECO:0007669"/>
    <property type="project" value="UniProtKB-KW"/>
</dbReference>
<dbReference type="InterPro" id="IPR029044">
    <property type="entry name" value="Nucleotide-diphossugar_trans"/>
</dbReference>
<comment type="subcellular location">
    <subcellularLocation>
        <location evidence="1">Membrane</location>
        <topology evidence="1">Multi-pass membrane protein</topology>
    </subcellularLocation>
</comment>
<keyword evidence="4" id="KW-0328">Glycosyltransferase</keyword>
<evidence type="ECO:0000256" key="5">
    <source>
        <dbReference type="ARBA" id="ARBA00022679"/>
    </source>
</evidence>
<gene>
    <name evidence="9" type="ORF">OR214_01855</name>
</gene>
<keyword evidence="6" id="KW-0812">Transmembrane</keyword>
<evidence type="ECO:0000256" key="8">
    <source>
        <dbReference type="ARBA" id="ARBA00023136"/>
    </source>
</evidence>
<name>R0EAN2_RALPI</name>
<dbReference type="RefSeq" id="WP_004629603.1">
    <property type="nucleotide sequence ID" value="NZ_APMQ01000004.1"/>
</dbReference>
<organism evidence="9 10">
    <name type="scientific">Ralstonia pickettii OR214</name>
    <dbReference type="NCBI Taxonomy" id="1264675"/>
    <lineage>
        <taxon>Bacteria</taxon>
        <taxon>Pseudomonadati</taxon>
        <taxon>Pseudomonadota</taxon>
        <taxon>Betaproteobacteria</taxon>
        <taxon>Burkholderiales</taxon>
        <taxon>Burkholderiaceae</taxon>
        <taxon>Ralstonia</taxon>
    </lineage>
</organism>
<dbReference type="Proteomes" id="UP000013280">
    <property type="component" value="Unassembled WGS sequence"/>
</dbReference>
<accession>R0EAN2</accession>
<dbReference type="PANTHER" id="PTHR43179">
    <property type="entry name" value="RHAMNOSYLTRANSFERASE WBBL"/>
    <property type="match status" value="1"/>
</dbReference>
<protein>
    <submittedName>
        <fullName evidence="9">Putative glycosyltransferase</fullName>
    </submittedName>
</protein>
<evidence type="ECO:0000256" key="1">
    <source>
        <dbReference type="ARBA" id="ARBA00004141"/>
    </source>
</evidence>
<sequence>MQEATGDVALQVAVSVVSHGQGELLQPLLQQLRELAAVVPLQVIVTLNLPEAHPFVTEAPGFELIWIENVVPKGFGENHNAAFAFCGADYFCVLNPDIHVGPRSLTPLLDNVRLYPGVVGPRVVSPQGRIEDSARRVLSPWRLFKRFWRGHRTADYLPTIPVQQVDWVAGMCMVFDRESFRDVGGFDSRYRLYCEDTDICLRMHLLGRSVTWVQEAVVVHDAQRASHRKWRYLAWHIASLGRLFSSKAYWRYRLGLARADIQHK</sequence>
<keyword evidence="5 9" id="KW-0808">Transferase</keyword>
<comment type="pathway">
    <text evidence="3">Sphingolipid metabolism.</text>
</comment>
<evidence type="ECO:0000256" key="7">
    <source>
        <dbReference type="ARBA" id="ARBA00022989"/>
    </source>
</evidence>
<keyword evidence="7" id="KW-1133">Transmembrane helix</keyword>
<dbReference type="PANTHER" id="PTHR43179:SF7">
    <property type="entry name" value="RHAMNOSYLTRANSFERASE WBBL"/>
    <property type="match status" value="1"/>
</dbReference>
<reference evidence="9 10" key="1">
    <citation type="journal article" date="2013" name="Genome Announc.">
        <title>Draft Genome Sequence for Ralstonia sp. Strain OR214, a Bacterium with Potential for Bioremediation.</title>
        <authorList>
            <person name="Utturkar S.M."/>
            <person name="Bollmann A."/>
            <person name="Brzoska R.M."/>
            <person name="Klingeman D.M."/>
            <person name="Epstein S.E."/>
            <person name="Palumbo A.V."/>
            <person name="Brown S.D."/>
        </authorList>
    </citation>
    <scope>NUCLEOTIDE SEQUENCE [LARGE SCALE GENOMIC DNA]</scope>
    <source>
        <strain evidence="9 10">OR214</strain>
    </source>
</reference>
<dbReference type="InterPro" id="IPR025993">
    <property type="entry name" value="Ceramide_glucosylTrfase"/>
</dbReference>
<evidence type="ECO:0000313" key="10">
    <source>
        <dbReference type="Proteomes" id="UP000013280"/>
    </source>
</evidence>
<comment type="pathway">
    <text evidence="2">Lipid metabolism; sphingolipid metabolism.</text>
</comment>
<dbReference type="AlphaFoldDB" id="R0EAN2"/>
<dbReference type="Pfam" id="PF13506">
    <property type="entry name" value="Glyco_transf_21"/>
    <property type="match status" value="1"/>
</dbReference>
<dbReference type="SUPFAM" id="SSF53448">
    <property type="entry name" value="Nucleotide-diphospho-sugar transferases"/>
    <property type="match status" value="1"/>
</dbReference>
<comment type="caution">
    <text evidence="9">The sequence shown here is derived from an EMBL/GenBank/DDBJ whole genome shotgun (WGS) entry which is preliminary data.</text>
</comment>
<proteinExistence type="predicted"/>
<evidence type="ECO:0000256" key="2">
    <source>
        <dbReference type="ARBA" id="ARBA00004760"/>
    </source>
</evidence>